<name>A0A1W9NXQ5_UNCC3</name>
<gene>
    <name evidence="1" type="ORF">B5M47_02980</name>
</gene>
<organism evidence="1 2">
    <name type="scientific">candidate division CPR3 bacterium 4484_211</name>
    <dbReference type="NCBI Taxonomy" id="1968527"/>
    <lineage>
        <taxon>Bacteria</taxon>
        <taxon>Bacteria division CPR3</taxon>
    </lineage>
</organism>
<dbReference type="Proteomes" id="UP000192520">
    <property type="component" value="Unassembled WGS sequence"/>
</dbReference>
<dbReference type="EMBL" id="MZGJ01000018">
    <property type="protein sequence ID" value="OQX50790.1"/>
    <property type="molecule type" value="Genomic_DNA"/>
</dbReference>
<proteinExistence type="predicted"/>
<sequence>MAVFQLSPLRFLVLPVSPILGPVLIRLARHKRHLGAPAAAGSGFFYRSTAPSALRIEVRYYKRN</sequence>
<dbReference type="AlphaFoldDB" id="A0A1W9NXQ5"/>
<accession>A0A1W9NXQ5</accession>
<comment type="caution">
    <text evidence="1">The sequence shown here is derived from an EMBL/GenBank/DDBJ whole genome shotgun (WGS) entry which is preliminary data.</text>
</comment>
<reference evidence="2" key="1">
    <citation type="submission" date="2017-03" db="EMBL/GenBank/DDBJ databases">
        <title>Novel pathways for hydrocarbon cycling and metabolic interdependencies in hydrothermal sediment communities.</title>
        <authorList>
            <person name="Dombrowski N."/>
            <person name="Seitz K."/>
            <person name="Teske A."/>
            <person name="Baker B."/>
        </authorList>
    </citation>
    <scope>NUCLEOTIDE SEQUENCE [LARGE SCALE GENOMIC DNA]</scope>
</reference>
<evidence type="ECO:0000313" key="2">
    <source>
        <dbReference type="Proteomes" id="UP000192520"/>
    </source>
</evidence>
<protein>
    <submittedName>
        <fullName evidence="1">Uncharacterized protein</fullName>
    </submittedName>
</protein>
<dbReference type="STRING" id="1968527.B5M47_02980"/>
<evidence type="ECO:0000313" key="1">
    <source>
        <dbReference type="EMBL" id="OQX50790.1"/>
    </source>
</evidence>